<accession>A0A1F5JLJ5</accession>
<dbReference type="EMBL" id="MFCP01000005">
    <property type="protein sequence ID" value="OGE29495.1"/>
    <property type="molecule type" value="Genomic_DNA"/>
</dbReference>
<comment type="caution">
    <text evidence="2">The sequence shown here is derived from an EMBL/GenBank/DDBJ whole genome shotgun (WGS) entry which is preliminary data.</text>
</comment>
<evidence type="ECO:0000313" key="3">
    <source>
        <dbReference type="Proteomes" id="UP000177555"/>
    </source>
</evidence>
<keyword evidence="1" id="KW-0472">Membrane</keyword>
<dbReference type="Proteomes" id="UP000177555">
    <property type="component" value="Unassembled WGS sequence"/>
</dbReference>
<protein>
    <submittedName>
        <fullName evidence="2">Uncharacterized protein</fullName>
    </submittedName>
</protein>
<reference evidence="2 3" key="1">
    <citation type="journal article" date="2016" name="Nat. Commun.">
        <title>Thousands of microbial genomes shed light on interconnected biogeochemical processes in an aquifer system.</title>
        <authorList>
            <person name="Anantharaman K."/>
            <person name="Brown C.T."/>
            <person name="Hug L.A."/>
            <person name="Sharon I."/>
            <person name="Castelle C.J."/>
            <person name="Probst A.J."/>
            <person name="Thomas B.C."/>
            <person name="Singh A."/>
            <person name="Wilkins M.J."/>
            <person name="Karaoz U."/>
            <person name="Brodie E.L."/>
            <person name="Williams K.H."/>
            <person name="Hubbard S.S."/>
            <person name="Banfield J.F."/>
        </authorList>
    </citation>
    <scope>NUCLEOTIDE SEQUENCE [LARGE SCALE GENOMIC DNA]</scope>
</reference>
<evidence type="ECO:0000313" key="2">
    <source>
        <dbReference type="EMBL" id="OGE29495.1"/>
    </source>
</evidence>
<name>A0A1F5JLJ5_9BACT</name>
<keyword evidence="1" id="KW-1133">Transmembrane helix</keyword>
<keyword evidence="1" id="KW-0812">Transmembrane</keyword>
<feature type="transmembrane region" description="Helical" evidence="1">
    <location>
        <begin position="6"/>
        <end position="25"/>
    </location>
</feature>
<sequence length="295" mass="32291">MQKGFVIVPILIGILVIGGVVGAWYTRIIQIPGFAPPGCYYKQVQCIQAPCNPILVCENASSNPMATPQTTPSPTASVSPAPNITDGTANWKTYTAAKFSFKYPPSWDLQTCGVPEGIYLDEDGVNCAGGSSAISIMNTFTKEFSFFAEKSRGILVKESSISLGGHNALQAEIDTGKVSGNSGFQYTITRIKLEDSIYDLEIEYNQVRDNVAARKIYNQILSTFKFLVSNRDKEDNSDCKITGCSGQICSDKDVVTTCEFLREYGCYTDAICERQQDGKCGWTPTEELNKCLGKY</sequence>
<gene>
    <name evidence="2" type="ORF">A2867_00810</name>
</gene>
<organism evidence="2 3">
    <name type="scientific">Candidatus Daviesbacteria bacterium RIFCSPHIGHO2_01_FULL_40_11</name>
    <dbReference type="NCBI Taxonomy" id="1797762"/>
    <lineage>
        <taxon>Bacteria</taxon>
        <taxon>Candidatus Daviesiibacteriota</taxon>
    </lineage>
</organism>
<evidence type="ECO:0000256" key="1">
    <source>
        <dbReference type="SAM" id="Phobius"/>
    </source>
</evidence>
<dbReference type="AlphaFoldDB" id="A0A1F5JLJ5"/>
<proteinExistence type="predicted"/>